<evidence type="ECO:0000313" key="1">
    <source>
        <dbReference type="EMBL" id="OAY82026.1"/>
    </source>
</evidence>
<evidence type="ECO:0008006" key="3">
    <source>
        <dbReference type="Google" id="ProtNLM"/>
    </source>
</evidence>
<sequence>MSATKHCLRPESFERLIRGLCQIVKVDDACFVLEQMEKMSVGLGTEGWAALIAAVGERNCNAVQLLHEVLV</sequence>
<dbReference type="EMBL" id="LSRQ01000555">
    <property type="protein sequence ID" value="OAY82026.1"/>
    <property type="molecule type" value="Genomic_DNA"/>
</dbReference>
<gene>
    <name evidence="1" type="ORF">ACMD2_01611</name>
</gene>
<comment type="caution">
    <text evidence="1">The sequence shown here is derived from an EMBL/GenBank/DDBJ whole genome shotgun (WGS) entry which is preliminary data.</text>
</comment>
<dbReference type="AlphaFoldDB" id="A0A199VYH7"/>
<evidence type="ECO:0000313" key="2">
    <source>
        <dbReference type="Proteomes" id="UP000092600"/>
    </source>
</evidence>
<dbReference type="Proteomes" id="UP000092600">
    <property type="component" value="Unassembled WGS sequence"/>
</dbReference>
<proteinExistence type="predicted"/>
<accession>A0A199VYH7</accession>
<organism evidence="1 2">
    <name type="scientific">Ananas comosus</name>
    <name type="common">Pineapple</name>
    <name type="synonym">Ananas ananas</name>
    <dbReference type="NCBI Taxonomy" id="4615"/>
    <lineage>
        <taxon>Eukaryota</taxon>
        <taxon>Viridiplantae</taxon>
        <taxon>Streptophyta</taxon>
        <taxon>Embryophyta</taxon>
        <taxon>Tracheophyta</taxon>
        <taxon>Spermatophyta</taxon>
        <taxon>Magnoliopsida</taxon>
        <taxon>Liliopsida</taxon>
        <taxon>Poales</taxon>
        <taxon>Bromeliaceae</taxon>
        <taxon>Bromelioideae</taxon>
        <taxon>Ananas</taxon>
    </lineage>
</organism>
<reference evidence="1 2" key="1">
    <citation type="journal article" date="2016" name="DNA Res.">
        <title>The draft genome of MD-2 pineapple using hybrid error correction of long reads.</title>
        <authorList>
            <person name="Redwan R.M."/>
            <person name="Saidin A."/>
            <person name="Kumar S.V."/>
        </authorList>
    </citation>
    <scope>NUCLEOTIDE SEQUENCE [LARGE SCALE GENOMIC DNA]</scope>
    <source>
        <strain evidence="2">cv. MD2</strain>
        <tissue evidence="1">Leaf</tissue>
    </source>
</reference>
<name>A0A199VYH7_ANACO</name>
<protein>
    <recommendedName>
        <fullName evidence="3">Pentatricopeptide repeat-containing protein</fullName>
    </recommendedName>
</protein>